<feature type="region of interest" description="Disordered" evidence="2">
    <location>
        <begin position="1"/>
        <end position="38"/>
    </location>
</feature>
<evidence type="ECO:0000256" key="2">
    <source>
        <dbReference type="SAM" id="MobiDB-lite"/>
    </source>
</evidence>
<evidence type="ECO:0000256" key="1">
    <source>
        <dbReference type="SAM" id="Coils"/>
    </source>
</evidence>
<comment type="caution">
    <text evidence="3">The sequence shown here is derived from an EMBL/GenBank/DDBJ whole genome shotgun (WGS) entry which is preliminary data.</text>
</comment>
<proteinExistence type="predicted"/>
<dbReference type="Proteomes" id="UP000015354">
    <property type="component" value="Unassembled WGS sequence"/>
</dbReference>
<feature type="compositionally biased region" description="Basic and acidic residues" evidence="2">
    <location>
        <begin position="17"/>
        <end position="38"/>
    </location>
</feature>
<sequence length="382" mass="42571">MDALASPPPPLVPVTAERGRTDERRVPVRALETPRDRGEGLPAVQVAELQRDVHQLQERVECMSAQAAHEPSPAALEQQDRWRRTVNEDLGDLRRSLQAHQTLLQEETDRLRGRMEEIAKPIQAPAAAPPPAITREEVRELLQEAQVRQERALTRLELVQSTQEGELQQVRERAAFLETKREELSQMVERNQKAVTQLTQVVELYEERLHLFESERTNAAADRTRRGGGEVTEAALTAREERLWDRTTQLVGETATALREERNGASREATAGPTSPPAVEADTDALAETVYQRVLLWLEAYLAMRAPAAAPAAQRVSLLDEDRDAAMAEDLEALREQVLTAVVQVGRSCSAARTPGPSWRSGWRTSGTPSSACSRARTTRSR</sequence>
<evidence type="ECO:0000313" key="3">
    <source>
        <dbReference type="EMBL" id="EPY15754.1"/>
    </source>
</evidence>
<organism evidence="3 4">
    <name type="scientific">Strigomonas culicis</name>
    <dbReference type="NCBI Taxonomy" id="28005"/>
    <lineage>
        <taxon>Eukaryota</taxon>
        <taxon>Discoba</taxon>
        <taxon>Euglenozoa</taxon>
        <taxon>Kinetoplastea</taxon>
        <taxon>Metakinetoplastina</taxon>
        <taxon>Trypanosomatida</taxon>
        <taxon>Trypanosomatidae</taxon>
        <taxon>Strigomonadinae</taxon>
        <taxon>Strigomonas</taxon>
    </lineage>
</organism>
<accession>S9TFM3</accession>
<gene>
    <name evidence="3" type="ORF">STCU_11790</name>
</gene>
<feature type="coiled-coil region" evidence="1">
    <location>
        <begin position="135"/>
        <end position="197"/>
    </location>
</feature>
<feature type="region of interest" description="Disordered" evidence="2">
    <location>
        <begin position="256"/>
        <end position="280"/>
    </location>
</feature>
<keyword evidence="4" id="KW-1185">Reference proteome</keyword>
<evidence type="ECO:0000313" key="4">
    <source>
        <dbReference type="Proteomes" id="UP000015354"/>
    </source>
</evidence>
<reference evidence="3 4" key="1">
    <citation type="journal article" date="2013" name="PLoS ONE">
        <title>Predicting the Proteins of Angomonas deanei, Strigomonas culicis and Their Respective Endosymbionts Reveals New Aspects of the Trypanosomatidae Family.</title>
        <authorList>
            <person name="Motta M.C."/>
            <person name="Martins A.C."/>
            <person name="de Souza S.S."/>
            <person name="Catta-Preta C.M."/>
            <person name="Silva R."/>
            <person name="Klein C.C."/>
            <person name="de Almeida L.G."/>
            <person name="de Lima Cunha O."/>
            <person name="Ciapina L.P."/>
            <person name="Brocchi M."/>
            <person name="Colabardini A.C."/>
            <person name="de Araujo Lima B."/>
            <person name="Machado C.R."/>
            <person name="de Almeida Soares C.M."/>
            <person name="Probst C.M."/>
            <person name="de Menezes C.B."/>
            <person name="Thompson C.E."/>
            <person name="Bartholomeu D.C."/>
            <person name="Gradia D.F."/>
            <person name="Pavoni D.P."/>
            <person name="Grisard E.C."/>
            <person name="Fantinatti-Garboggini F."/>
            <person name="Marchini F.K."/>
            <person name="Rodrigues-Luiz G.F."/>
            <person name="Wagner G."/>
            <person name="Goldman G.H."/>
            <person name="Fietto J.L."/>
            <person name="Elias M.C."/>
            <person name="Goldman M.H."/>
            <person name="Sagot M.F."/>
            <person name="Pereira M."/>
            <person name="Stoco P.H."/>
            <person name="de Mendonca-Neto R.P."/>
            <person name="Teixeira S.M."/>
            <person name="Maciel T.E."/>
            <person name="de Oliveira Mendes T.A."/>
            <person name="Urmenyi T.P."/>
            <person name="de Souza W."/>
            <person name="Schenkman S."/>
            <person name="de Vasconcelos A.T."/>
        </authorList>
    </citation>
    <scope>NUCLEOTIDE SEQUENCE [LARGE SCALE GENOMIC DNA]</scope>
</reference>
<dbReference type="AlphaFoldDB" id="S9TFM3"/>
<feature type="compositionally biased region" description="Pro residues" evidence="2">
    <location>
        <begin position="1"/>
        <end position="12"/>
    </location>
</feature>
<feature type="region of interest" description="Disordered" evidence="2">
    <location>
        <begin position="350"/>
        <end position="382"/>
    </location>
</feature>
<protein>
    <submittedName>
        <fullName evidence="3">Uncharacterized protein</fullName>
    </submittedName>
</protein>
<dbReference type="EMBL" id="ATMH01011786">
    <property type="protein sequence ID" value="EPY15754.1"/>
    <property type="molecule type" value="Genomic_DNA"/>
</dbReference>
<keyword evidence="1" id="KW-0175">Coiled coil</keyword>
<name>S9TFM3_9TRYP</name>